<evidence type="ECO:0000256" key="1">
    <source>
        <dbReference type="ARBA" id="ARBA00004240"/>
    </source>
</evidence>
<dbReference type="InterPro" id="IPR051727">
    <property type="entry name" value="DnaJ_C3_Co-chaperones"/>
</dbReference>
<dbReference type="GO" id="GO:0042175">
    <property type="term" value="C:nuclear outer membrane-endoplasmic reticulum membrane network"/>
    <property type="evidence" value="ECO:0007669"/>
    <property type="project" value="EnsemblFungi"/>
</dbReference>
<dbReference type="GO" id="GO:0051787">
    <property type="term" value="F:misfolded protein binding"/>
    <property type="evidence" value="ECO:0007669"/>
    <property type="project" value="TreeGrafter"/>
</dbReference>
<keyword evidence="3" id="KW-0256">Endoplasmic reticulum</keyword>
<organism evidence="7 8">
    <name type="scientific">Kazachstania africana (strain ATCC 22294 / BCRC 22015 / CBS 2517 / CECT 1963 / NBRC 1671 / NRRL Y-8276)</name>
    <name type="common">Yeast</name>
    <name type="synonym">Kluyveromyces africanus</name>
    <dbReference type="NCBI Taxonomy" id="1071382"/>
    <lineage>
        <taxon>Eukaryota</taxon>
        <taxon>Fungi</taxon>
        <taxon>Dikarya</taxon>
        <taxon>Ascomycota</taxon>
        <taxon>Saccharomycotina</taxon>
        <taxon>Saccharomycetes</taxon>
        <taxon>Saccharomycetales</taxon>
        <taxon>Saccharomycetaceae</taxon>
        <taxon>Kazachstania</taxon>
    </lineage>
</organism>
<dbReference type="KEGG" id="kaf:KAFR_0A01620"/>
<dbReference type="InParanoid" id="H2AMK0"/>
<evidence type="ECO:0000259" key="6">
    <source>
        <dbReference type="PROSITE" id="PS50076"/>
    </source>
</evidence>
<comment type="subcellular location">
    <subcellularLocation>
        <location evidence="1">Endoplasmic reticulum</location>
    </subcellularLocation>
</comment>
<dbReference type="GeneID" id="13882155"/>
<dbReference type="Proteomes" id="UP000005220">
    <property type="component" value="Chromosome 1"/>
</dbReference>
<dbReference type="RefSeq" id="XP_003954735.1">
    <property type="nucleotide sequence ID" value="XM_003954686.1"/>
</dbReference>
<dbReference type="CDD" id="cd06257">
    <property type="entry name" value="DnaJ"/>
    <property type="match status" value="1"/>
</dbReference>
<dbReference type="PANTHER" id="PTHR44140">
    <property type="entry name" value="LD25575P"/>
    <property type="match status" value="1"/>
</dbReference>
<keyword evidence="2 5" id="KW-0732">Signal</keyword>
<evidence type="ECO:0000256" key="5">
    <source>
        <dbReference type="SAM" id="SignalP"/>
    </source>
</evidence>
<dbReference type="GO" id="GO:0051087">
    <property type="term" value="F:protein-folding chaperone binding"/>
    <property type="evidence" value="ECO:0007669"/>
    <property type="project" value="EnsemblFungi"/>
</dbReference>
<dbReference type="PRINTS" id="PR00625">
    <property type="entry name" value="JDOMAIN"/>
</dbReference>
<dbReference type="Gene3D" id="1.10.287.110">
    <property type="entry name" value="DnaJ domain"/>
    <property type="match status" value="1"/>
</dbReference>
<accession>H2AMK0</accession>
<dbReference type="PROSITE" id="PS50076">
    <property type="entry name" value="DNAJ_2"/>
    <property type="match status" value="1"/>
</dbReference>
<dbReference type="SUPFAM" id="SSF46565">
    <property type="entry name" value="Chaperone J-domain"/>
    <property type="match status" value="1"/>
</dbReference>
<feature type="region of interest" description="Disordered" evidence="4">
    <location>
        <begin position="509"/>
        <end position="556"/>
    </location>
</feature>
<protein>
    <recommendedName>
        <fullName evidence="6">J domain-containing protein</fullName>
    </recommendedName>
</protein>
<dbReference type="InterPro" id="IPR036869">
    <property type="entry name" value="J_dom_sf"/>
</dbReference>
<dbReference type="FunCoup" id="H2AMK0">
    <property type="interactions" value="121"/>
</dbReference>
<feature type="signal peptide" evidence="5">
    <location>
        <begin position="1"/>
        <end position="19"/>
    </location>
</feature>
<feature type="chain" id="PRO_5003558745" description="J domain-containing protein" evidence="5">
    <location>
        <begin position="20"/>
        <end position="665"/>
    </location>
</feature>
<dbReference type="HOGENOM" id="CLU_030116_0_0_1"/>
<dbReference type="EMBL" id="HE650821">
    <property type="protein sequence ID" value="CCF55600.1"/>
    <property type="molecule type" value="Genomic_DNA"/>
</dbReference>
<feature type="domain" description="J" evidence="6">
    <location>
        <begin position="559"/>
        <end position="629"/>
    </location>
</feature>
<dbReference type="SMART" id="SM00271">
    <property type="entry name" value="DnaJ"/>
    <property type="match status" value="1"/>
</dbReference>
<dbReference type="OrthoDB" id="1726119at2759"/>
<dbReference type="GO" id="GO:0034975">
    <property type="term" value="P:protein folding in endoplasmic reticulum"/>
    <property type="evidence" value="ECO:0007669"/>
    <property type="project" value="EnsemblFungi"/>
</dbReference>
<evidence type="ECO:0000256" key="3">
    <source>
        <dbReference type="ARBA" id="ARBA00022824"/>
    </source>
</evidence>
<dbReference type="AlphaFoldDB" id="H2AMK0"/>
<dbReference type="PANTHER" id="PTHR44140:SF2">
    <property type="entry name" value="LD25575P"/>
    <property type="match status" value="1"/>
</dbReference>
<proteinExistence type="predicted"/>
<dbReference type="Pfam" id="PF00226">
    <property type="entry name" value="DnaJ"/>
    <property type="match status" value="1"/>
</dbReference>
<keyword evidence="8" id="KW-1185">Reference proteome</keyword>
<feature type="region of interest" description="Disordered" evidence="4">
    <location>
        <begin position="620"/>
        <end position="640"/>
    </location>
</feature>
<name>H2AMK0_KAZAF</name>
<feature type="compositionally biased region" description="Low complexity" evidence="4">
    <location>
        <begin position="521"/>
        <end position="547"/>
    </location>
</feature>
<dbReference type="STRING" id="1071382.H2AMK0"/>
<evidence type="ECO:0000256" key="4">
    <source>
        <dbReference type="SAM" id="MobiDB-lite"/>
    </source>
</evidence>
<evidence type="ECO:0000313" key="7">
    <source>
        <dbReference type="EMBL" id="CCF55600.1"/>
    </source>
</evidence>
<dbReference type="GO" id="GO:0000742">
    <property type="term" value="P:karyogamy involved in conjugation with cellular fusion"/>
    <property type="evidence" value="ECO:0007669"/>
    <property type="project" value="EnsemblFungi"/>
</dbReference>
<evidence type="ECO:0000313" key="8">
    <source>
        <dbReference type="Proteomes" id="UP000005220"/>
    </source>
</evidence>
<dbReference type="InterPro" id="IPR001623">
    <property type="entry name" value="DnaJ_domain"/>
</dbReference>
<dbReference type="GO" id="GO:0036503">
    <property type="term" value="P:ERAD pathway"/>
    <property type="evidence" value="ECO:0007669"/>
    <property type="project" value="EnsemblFungi"/>
</dbReference>
<sequence length="665" mass="78160">MILVHILAVFLVSLPLLSASSSQKSICNPDYLNDLTKSFKLDSAEINKYQNLITKVENNCDTAKEPMLLRFLNQLYYKIGLIQLSNGQDLKAIDIFQKIQNYENGSDNDDYYYLLSKSRLKNLFLEYGMWDKLRNELSDSDEDFTEPIELFNQLNSALVKKLQSSFENPDYYNSLIQDELIPMLNISPYNLDVLSIYIDVLFKLLGSKDSENDLFGIAIRIIKSYDLILQKHKTSISINQRLEIYYSNSVLQMFLLNIDPMHNLKKCLAIDMDYTKCKRLSVFLSKLNKINPSYANFLDPNKFNLEFDNNLDWNRAIEFYLVEKKPFYKLFMPVDSAFKFENNYNFVITKSTELINDVIFNMRPLISHNLPRAESQEVAFENNEFGKFIDLVLCQASQVLENNKLKSLAKSYCKKCLRETLDKDQYAAVSKAINGQETFSIELLNDLWNSYPPLIPYLITLSLSRKSNSNIHVKTENQHIFFKFIKENNLFHSTNPSIKAQVREVEKRLQEEDKLRREQQQHNQHQQQQRQQRWRYQQQNSRQQQQQAPPSNSNMFNKDYYKILGISKEATSKDIRKAYLQLTKRYHPDKQGHLSESEQKKNHEKMSEINEAYETLSDEAKKSEYDSVRSGKSNQNMFRGANPVRNNFMFNQRNPFPPNFKVRFP</sequence>
<reference evidence="7 8" key="1">
    <citation type="journal article" date="2011" name="Proc. Natl. Acad. Sci. U.S.A.">
        <title>Evolutionary erosion of yeast sex chromosomes by mating-type switching accidents.</title>
        <authorList>
            <person name="Gordon J.L."/>
            <person name="Armisen D."/>
            <person name="Proux-Wera E."/>
            <person name="Oheigeartaigh S.S."/>
            <person name="Byrne K.P."/>
            <person name="Wolfe K.H."/>
        </authorList>
    </citation>
    <scope>NUCLEOTIDE SEQUENCE [LARGE SCALE GENOMIC DNA]</scope>
    <source>
        <strain evidence="8">ATCC 22294 / BCRC 22015 / CBS 2517 / CECT 1963 / NBRC 1671 / NRRL Y-8276</strain>
    </source>
</reference>
<feature type="compositionally biased region" description="Basic and acidic residues" evidence="4">
    <location>
        <begin position="509"/>
        <end position="520"/>
    </location>
</feature>
<feature type="compositionally biased region" description="Basic and acidic residues" evidence="4">
    <location>
        <begin position="620"/>
        <end position="629"/>
    </location>
</feature>
<dbReference type="eggNOG" id="KOG0715">
    <property type="taxonomic scope" value="Eukaryota"/>
</dbReference>
<dbReference type="GO" id="GO:0005783">
    <property type="term" value="C:endoplasmic reticulum"/>
    <property type="evidence" value="ECO:0007669"/>
    <property type="project" value="UniProtKB-SubCell"/>
</dbReference>
<dbReference type="GO" id="GO:0051082">
    <property type="term" value="F:unfolded protein binding"/>
    <property type="evidence" value="ECO:0007669"/>
    <property type="project" value="EnsemblFungi"/>
</dbReference>
<evidence type="ECO:0000256" key="2">
    <source>
        <dbReference type="ARBA" id="ARBA00022729"/>
    </source>
</evidence>
<gene>
    <name evidence="7" type="primary">KAFR0A01620</name>
    <name evidence="7" type="ORF">KAFR_0A01620</name>
</gene>